<dbReference type="AlphaFoldDB" id="A0A369CCK2"/>
<feature type="transmembrane region" description="Helical" evidence="1">
    <location>
        <begin position="59"/>
        <end position="85"/>
    </location>
</feature>
<accession>A0A369CCK2</accession>
<dbReference type="OrthoDB" id="9813804at2"/>
<dbReference type="InterPro" id="IPR005133">
    <property type="entry name" value="PhaG_MnhG_YufB"/>
</dbReference>
<dbReference type="GO" id="GO:0015385">
    <property type="term" value="F:sodium:proton antiporter activity"/>
    <property type="evidence" value="ECO:0007669"/>
    <property type="project" value="TreeGrafter"/>
</dbReference>
<keyword evidence="1" id="KW-0472">Membrane</keyword>
<keyword evidence="1" id="KW-1133">Transmembrane helix</keyword>
<keyword evidence="3" id="KW-1185">Reference proteome</keyword>
<name>A0A369CCK2_9GAMM</name>
<keyword evidence="1" id="KW-0812">Transmembrane</keyword>
<sequence length="101" mass="10928">MSLPGNLFLLLGAAFCFLGALGLFRMPDVYNRIQAGTKAVTLGTLCILLGVWFHHPEWWAKLAAIGGLLLLTNPVGSSTIARALFLAGVRPWQSHPADREV</sequence>
<dbReference type="RefSeq" id="WP_114278582.1">
    <property type="nucleotide sequence ID" value="NZ_QPJY01000002.1"/>
</dbReference>
<dbReference type="Pfam" id="PF03334">
    <property type="entry name" value="PhaG_MnhG_YufB"/>
    <property type="match status" value="1"/>
</dbReference>
<comment type="caution">
    <text evidence="2">The sequence shown here is derived from an EMBL/GenBank/DDBJ whole genome shotgun (WGS) entry which is preliminary data.</text>
</comment>
<reference evidence="2 3" key="1">
    <citation type="submission" date="2018-07" db="EMBL/GenBank/DDBJ databases">
        <title>Genomic Encyclopedia of Type Strains, Phase IV (KMG-IV): sequencing the most valuable type-strain genomes for metagenomic binning, comparative biology and taxonomic classification.</title>
        <authorList>
            <person name="Goeker M."/>
        </authorList>
    </citation>
    <scope>NUCLEOTIDE SEQUENCE [LARGE SCALE GENOMIC DNA]</scope>
    <source>
        <strain evidence="2 3">DSM 26407</strain>
    </source>
</reference>
<organism evidence="2 3">
    <name type="scientific">Thioalbus denitrificans</name>
    <dbReference type="NCBI Taxonomy" id="547122"/>
    <lineage>
        <taxon>Bacteria</taxon>
        <taxon>Pseudomonadati</taxon>
        <taxon>Pseudomonadota</taxon>
        <taxon>Gammaproteobacteria</taxon>
        <taxon>Chromatiales</taxon>
        <taxon>Ectothiorhodospiraceae</taxon>
        <taxon>Thioalbus</taxon>
    </lineage>
</organism>
<feature type="transmembrane region" description="Helical" evidence="1">
    <location>
        <begin position="6"/>
        <end position="24"/>
    </location>
</feature>
<evidence type="ECO:0000256" key="1">
    <source>
        <dbReference type="SAM" id="Phobius"/>
    </source>
</evidence>
<gene>
    <name evidence="2" type="ORF">DFQ59_10277</name>
</gene>
<dbReference type="NCBIfam" id="TIGR01300">
    <property type="entry name" value="CPA3_mnhG_phaG"/>
    <property type="match status" value="1"/>
</dbReference>
<evidence type="ECO:0000313" key="3">
    <source>
        <dbReference type="Proteomes" id="UP000252707"/>
    </source>
</evidence>
<dbReference type="PANTHER" id="PTHR34703">
    <property type="entry name" value="ANTIPORTER SUBUNIT MNHG2-RELATED"/>
    <property type="match status" value="1"/>
</dbReference>
<protein>
    <submittedName>
        <fullName evidence="2">Multicomponent Na+:H+ antiporter subunit G</fullName>
    </submittedName>
</protein>
<dbReference type="PANTHER" id="PTHR34703:SF1">
    <property type="entry name" value="ANTIPORTER SUBUNIT MNHG2-RELATED"/>
    <property type="match status" value="1"/>
</dbReference>
<dbReference type="EMBL" id="QPJY01000002">
    <property type="protein sequence ID" value="RCX31730.1"/>
    <property type="molecule type" value="Genomic_DNA"/>
</dbReference>
<feature type="transmembrane region" description="Helical" evidence="1">
    <location>
        <begin position="36"/>
        <end position="53"/>
    </location>
</feature>
<dbReference type="Proteomes" id="UP000252707">
    <property type="component" value="Unassembled WGS sequence"/>
</dbReference>
<proteinExistence type="predicted"/>
<evidence type="ECO:0000313" key="2">
    <source>
        <dbReference type="EMBL" id="RCX31730.1"/>
    </source>
</evidence>